<name>A0A6J5LLC7_9CAUD</name>
<dbReference type="InterPro" id="IPR055644">
    <property type="entry name" value="DUF7220"/>
</dbReference>
<organism evidence="2">
    <name type="scientific">uncultured Caudovirales phage</name>
    <dbReference type="NCBI Taxonomy" id="2100421"/>
    <lineage>
        <taxon>Viruses</taxon>
        <taxon>Duplodnaviria</taxon>
        <taxon>Heunggongvirae</taxon>
        <taxon>Uroviricota</taxon>
        <taxon>Caudoviricetes</taxon>
        <taxon>Peduoviridae</taxon>
        <taxon>Maltschvirus</taxon>
        <taxon>Maltschvirus maltsch</taxon>
    </lineage>
</organism>
<proteinExistence type="predicted"/>
<dbReference type="EMBL" id="LR796290">
    <property type="protein sequence ID" value="CAB4135055.1"/>
    <property type="molecule type" value="Genomic_DNA"/>
</dbReference>
<dbReference type="Pfam" id="PF23858">
    <property type="entry name" value="DUF7220"/>
    <property type="match status" value="1"/>
</dbReference>
<evidence type="ECO:0000313" key="2">
    <source>
        <dbReference type="EMBL" id="CAB4135055.1"/>
    </source>
</evidence>
<feature type="transmembrane region" description="Helical" evidence="1">
    <location>
        <begin position="12"/>
        <end position="34"/>
    </location>
</feature>
<feature type="transmembrane region" description="Helical" evidence="1">
    <location>
        <begin position="40"/>
        <end position="60"/>
    </location>
</feature>
<keyword evidence="1" id="KW-0472">Membrane</keyword>
<keyword evidence="1" id="KW-1133">Transmembrane helix</keyword>
<keyword evidence="1" id="KW-0812">Transmembrane</keyword>
<sequence length="70" mass="7596">MSQSKAKSLIETCTNIAIGFVVSLLLTALVFPAYGHSVSLADNLQITAIFTVASILRGYFVRRWFNGMAA</sequence>
<accession>A0A6J5LLC7</accession>
<protein>
    <submittedName>
        <fullName evidence="2">Uncharacterized protein</fullName>
    </submittedName>
</protein>
<dbReference type="PROSITE" id="PS50096">
    <property type="entry name" value="IQ"/>
    <property type="match status" value="1"/>
</dbReference>
<evidence type="ECO:0000256" key="1">
    <source>
        <dbReference type="SAM" id="Phobius"/>
    </source>
</evidence>
<gene>
    <name evidence="2" type="ORF">UFOVP275_60</name>
</gene>
<reference evidence="2" key="1">
    <citation type="submission" date="2020-04" db="EMBL/GenBank/DDBJ databases">
        <authorList>
            <person name="Chiriac C."/>
            <person name="Salcher M."/>
            <person name="Ghai R."/>
            <person name="Kavagutti S V."/>
        </authorList>
    </citation>
    <scope>NUCLEOTIDE SEQUENCE</scope>
</reference>